<dbReference type="Gene3D" id="1.10.10.10">
    <property type="entry name" value="Winged helix-like DNA-binding domain superfamily/Winged helix DNA-binding domain"/>
    <property type="match status" value="1"/>
</dbReference>
<proteinExistence type="predicted"/>
<dbReference type="SMART" id="SM00100">
    <property type="entry name" value="cNMP"/>
    <property type="match status" value="1"/>
</dbReference>
<dbReference type="GO" id="GO:0003677">
    <property type="term" value="F:DNA binding"/>
    <property type="evidence" value="ECO:0007669"/>
    <property type="project" value="UniProtKB-KW"/>
</dbReference>
<keyword evidence="7" id="KW-1185">Reference proteome</keyword>
<keyword evidence="2" id="KW-0238">DNA-binding</keyword>
<dbReference type="Pfam" id="PF13545">
    <property type="entry name" value="HTH_Crp_2"/>
    <property type="match status" value="1"/>
</dbReference>
<accession>A0A119CVP0</accession>
<dbReference type="SUPFAM" id="SSF46785">
    <property type="entry name" value="Winged helix' DNA-binding domain"/>
    <property type="match status" value="1"/>
</dbReference>
<dbReference type="RefSeq" id="WP_059756233.1">
    <property type="nucleotide sequence ID" value="NZ_LDUG01000028.1"/>
</dbReference>
<evidence type="ECO:0000256" key="2">
    <source>
        <dbReference type="ARBA" id="ARBA00023125"/>
    </source>
</evidence>
<dbReference type="SUPFAM" id="SSF51206">
    <property type="entry name" value="cAMP-binding domain-like"/>
    <property type="match status" value="1"/>
</dbReference>
<sequence>MNPDSPDIQQLKDGYLLAALSHSEFEDVMAHASVRTLAPGEGVFDQGDLCTHFFFVLAGIVKLGRIAPSGEEKVMDLVRPRHYFAEAAMFLGGRYPVYACALEATRLVALDNAHFLRLLRGNGDLCIRLLSTLSQRMHGLVNEIDNLTLHSGAERLIGYLLEQLPEGAVPASVWLNVPKHVIASRLGIQPETLSRILAKLRAERLIDVHEGMIVLNDVAALRRFS</sequence>
<dbReference type="InterPro" id="IPR050397">
    <property type="entry name" value="Env_Response_Regulators"/>
</dbReference>
<gene>
    <name evidence="6" type="ORF">ABW22_10845</name>
</gene>
<keyword evidence="3" id="KW-0804">Transcription</keyword>
<organism evidence="6 7">
    <name type="scientific">Thiobacillus denitrificans</name>
    <dbReference type="NCBI Taxonomy" id="36861"/>
    <lineage>
        <taxon>Bacteria</taxon>
        <taxon>Pseudomonadati</taxon>
        <taxon>Pseudomonadota</taxon>
        <taxon>Betaproteobacteria</taxon>
        <taxon>Nitrosomonadales</taxon>
        <taxon>Thiobacillaceae</taxon>
        <taxon>Thiobacillus</taxon>
    </lineage>
</organism>
<evidence type="ECO:0000259" key="5">
    <source>
        <dbReference type="PROSITE" id="PS51063"/>
    </source>
</evidence>
<dbReference type="InterPro" id="IPR036390">
    <property type="entry name" value="WH_DNA-bd_sf"/>
</dbReference>
<dbReference type="Pfam" id="PF00027">
    <property type="entry name" value="cNMP_binding"/>
    <property type="match status" value="1"/>
</dbReference>
<dbReference type="PROSITE" id="PS50042">
    <property type="entry name" value="CNMP_BINDING_3"/>
    <property type="match status" value="1"/>
</dbReference>
<dbReference type="GO" id="GO:0003700">
    <property type="term" value="F:DNA-binding transcription factor activity"/>
    <property type="evidence" value="ECO:0007669"/>
    <property type="project" value="TreeGrafter"/>
</dbReference>
<dbReference type="InterPro" id="IPR018490">
    <property type="entry name" value="cNMP-bd_dom_sf"/>
</dbReference>
<evidence type="ECO:0000313" key="6">
    <source>
        <dbReference type="EMBL" id="KVW95086.1"/>
    </source>
</evidence>
<dbReference type="InterPro" id="IPR000595">
    <property type="entry name" value="cNMP-bd_dom"/>
</dbReference>
<protein>
    <submittedName>
        <fullName evidence="6">Crp/Fnr family transcriptional regulator</fullName>
    </submittedName>
</protein>
<evidence type="ECO:0000313" key="7">
    <source>
        <dbReference type="Proteomes" id="UP000064243"/>
    </source>
</evidence>
<dbReference type="SMART" id="SM00419">
    <property type="entry name" value="HTH_CRP"/>
    <property type="match status" value="1"/>
</dbReference>
<comment type="caution">
    <text evidence="6">The sequence shown here is derived from an EMBL/GenBank/DDBJ whole genome shotgun (WGS) entry which is preliminary data.</text>
</comment>
<dbReference type="InterPro" id="IPR036388">
    <property type="entry name" value="WH-like_DNA-bd_sf"/>
</dbReference>
<dbReference type="AlphaFoldDB" id="A0A119CVP0"/>
<keyword evidence="1" id="KW-0805">Transcription regulation</keyword>
<dbReference type="PROSITE" id="PS51063">
    <property type="entry name" value="HTH_CRP_2"/>
    <property type="match status" value="1"/>
</dbReference>
<name>A0A119CVP0_THIDE</name>
<dbReference type="PANTHER" id="PTHR24567:SF74">
    <property type="entry name" value="HTH-TYPE TRANSCRIPTIONAL REGULATOR ARCR"/>
    <property type="match status" value="1"/>
</dbReference>
<dbReference type="InterPro" id="IPR012318">
    <property type="entry name" value="HTH_CRP"/>
</dbReference>
<evidence type="ECO:0000256" key="1">
    <source>
        <dbReference type="ARBA" id="ARBA00023015"/>
    </source>
</evidence>
<dbReference type="Proteomes" id="UP000064243">
    <property type="component" value="Unassembled WGS sequence"/>
</dbReference>
<dbReference type="OrthoDB" id="9777588at2"/>
<dbReference type="PANTHER" id="PTHR24567">
    <property type="entry name" value="CRP FAMILY TRANSCRIPTIONAL REGULATORY PROTEIN"/>
    <property type="match status" value="1"/>
</dbReference>
<dbReference type="InterPro" id="IPR014710">
    <property type="entry name" value="RmlC-like_jellyroll"/>
</dbReference>
<dbReference type="PATRIC" id="fig|36861.3.peg.1837"/>
<evidence type="ECO:0000259" key="4">
    <source>
        <dbReference type="PROSITE" id="PS50042"/>
    </source>
</evidence>
<dbReference type="GO" id="GO:0005829">
    <property type="term" value="C:cytosol"/>
    <property type="evidence" value="ECO:0007669"/>
    <property type="project" value="TreeGrafter"/>
</dbReference>
<dbReference type="CDD" id="cd00038">
    <property type="entry name" value="CAP_ED"/>
    <property type="match status" value="1"/>
</dbReference>
<feature type="domain" description="HTH crp-type" evidence="5">
    <location>
        <begin position="150"/>
        <end position="219"/>
    </location>
</feature>
<dbReference type="Gene3D" id="2.60.120.10">
    <property type="entry name" value="Jelly Rolls"/>
    <property type="match status" value="1"/>
</dbReference>
<dbReference type="STRING" id="1123392.GCA_000376425_00547"/>
<evidence type="ECO:0000256" key="3">
    <source>
        <dbReference type="ARBA" id="ARBA00023163"/>
    </source>
</evidence>
<dbReference type="EMBL" id="LDUG01000028">
    <property type="protein sequence ID" value="KVW95086.1"/>
    <property type="molecule type" value="Genomic_DNA"/>
</dbReference>
<feature type="domain" description="Cyclic nucleotide-binding" evidence="4">
    <location>
        <begin position="16"/>
        <end position="136"/>
    </location>
</feature>
<reference evidence="6 7" key="1">
    <citation type="journal article" date="2015" name="Appl. Environ. Microbiol.">
        <title>Aerobic and Anaerobic Thiosulfate Oxidation by a Cold-Adapted, Subglacial Chemoautotroph.</title>
        <authorList>
            <person name="Harrold Z.R."/>
            <person name="Skidmore M.L."/>
            <person name="Hamilton T.L."/>
            <person name="Desch L."/>
            <person name="Amada K."/>
            <person name="van Gelder W."/>
            <person name="Glover K."/>
            <person name="Roden E.E."/>
            <person name="Boyd E.S."/>
        </authorList>
    </citation>
    <scope>NUCLEOTIDE SEQUENCE [LARGE SCALE GENOMIC DNA]</scope>
    <source>
        <strain evidence="6 7">RG</strain>
    </source>
</reference>